<dbReference type="Proteomes" id="UP000274131">
    <property type="component" value="Unassembled WGS sequence"/>
</dbReference>
<evidence type="ECO:0000256" key="7">
    <source>
        <dbReference type="ARBA" id="ARBA00022729"/>
    </source>
</evidence>
<evidence type="ECO:0000313" key="18">
    <source>
        <dbReference type="Proteomes" id="UP000274131"/>
    </source>
</evidence>
<gene>
    <name evidence="17" type="ORF">EVEC_LOCUS8153</name>
</gene>
<dbReference type="WBParaSite" id="EVEC_0000866901-mRNA-1">
    <property type="protein sequence ID" value="EVEC_0000866901-mRNA-1"/>
    <property type="gene ID" value="EVEC_0000866901"/>
</dbReference>
<evidence type="ECO:0000256" key="9">
    <source>
        <dbReference type="ARBA" id="ARBA00022989"/>
    </source>
</evidence>
<feature type="domain" description="Ribophorin II second" evidence="15">
    <location>
        <begin position="275"/>
        <end position="378"/>
    </location>
</feature>
<evidence type="ECO:0000256" key="3">
    <source>
        <dbReference type="ARBA" id="ARBA00004922"/>
    </source>
</evidence>
<dbReference type="InterPro" id="IPR055375">
    <property type="entry name" value="Ribophorin_II_2nd"/>
</dbReference>
<evidence type="ECO:0000259" key="16">
    <source>
        <dbReference type="Pfam" id="PF25147"/>
    </source>
</evidence>
<dbReference type="Pfam" id="PF23860">
    <property type="entry name" value="Ribophorin_II_3rd"/>
    <property type="match status" value="1"/>
</dbReference>
<dbReference type="InterPro" id="IPR055374">
    <property type="entry name" value="Ribophorin_II_3rd"/>
</dbReference>
<evidence type="ECO:0000256" key="5">
    <source>
        <dbReference type="ARBA" id="ARBA00017612"/>
    </source>
</evidence>
<feature type="domain" description="Ribophorin II C-terminal" evidence="16">
    <location>
        <begin position="542"/>
        <end position="639"/>
    </location>
</feature>
<evidence type="ECO:0000313" key="17">
    <source>
        <dbReference type="EMBL" id="VDD93402.1"/>
    </source>
</evidence>
<evidence type="ECO:0000256" key="11">
    <source>
        <dbReference type="ARBA" id="ARBA00046750"/>
    </source>
</evidence>
<dbReference type="PANTHER" id="PTHR12640">
    <property type="entry name" value="RIBOPHORIN II"/>
    <property type="match status" value="1"/>
</dbReference>
<organism evidence="19">
    <name type="scientific">Enterobius vermicularis</name>
    <name type="common">Human pinworm</name>
    <dbReference type="NCBI Taxonomy" id="51028"/>
    <lineage>
        <taxon>Eukaryota</taxon>
        <taxon>Metazoa</taxon>
        <taxon>Ecdysozoa</taxon>
        <taxon>Nematoda</taxon>
        <taxon>Chromadorea</taxon>
        <taxon>Rhabditida</taxon>
        <taxon>Spirurina</taxon>
        <taxon>Oxyuridomorpha</taxon>
        <taxon>Oxyuroidea</taxon>
        <taxon>Oxyuridae</taxon>
        <taxon>Enterobius</taxon>
    </lineage>
</organism>
<sequence>MTALFFAVLVLLHLVQSLDAATPFLNTYLDEQSRNSMQKVFEKALTSKDITSTYHGVAGLRLLGVTVDGAKLKTVCDIANSAETQDISSLYAKSSIIAISKAPECKIIAVKGAKEIIEGTAKAQKPVAQDLYYALAAAANMGIKVSENDFVAALTTAMKEGSASSLAYGLNAASLLEKSKADKFLVRVEDLIGQADEVDGKYLQLEGGISITALGIHGIYALADKVNKSPNVKSDEAVKLASYLLSRKGVQRDRAAFLLLEALNKFAENNFQIPVSFSLASNMAMSDTQKNVKIRVCNVLGKSVGLLSVSVDAITHTASKEIVSTRKQLTRVADDKSNTLYELTLSGTKSRGFYLLSLTAGSQDKRLIGTNGATVLIKLLAKVRIEKATVAVGDRELPKLTNVNSVKEGAKLGKVLEADTHSKMEIKFVVREAETGETVTVHQAFVAFVHTKTNQEIIFVATPNSARTYTFDLDFADKIVKDFSGVSGTYAVHLIIGDPAISHAIDWNLVNVKLDLPPMPTRKVKKSEEIIYDKLPEIKHKFREPEKRPPSLVSDTFTVICCVPLLILLGMWFAIGINFGEMPVSLWTLLFHISLGGVFGLYVTFWLKLNMFDTLKYLSLIGAVLFISGNRLLRMIASSKK</sequence>
<keyword evidence="9 12" id="KW-1133">Transmembrane helix</keyword>
<feature type="domain" description="Ribophorin II N-terminal" evidence="13">
    <location>
        <begin position="29"/>
        <end position="266"/>
    </location>
</feature>
<dbReference type="UniPathway" id="UPA00378"/>
<evidence type="ECO:0000259" key="14">
    <source>
        <dbReference type="Pfam" id="PF23860"/>
    </source>
</evidence>
<feature type="chain" id="PRO_5043073192" description="Dolichyl-diphosphooligosaccharide--protein glycosyltransferase subunit 2" evidence="12">
    <location>
        <begin position="21"/>
        <end position="641"/>
    </location>
</feature>
<keyword evidence="7 12" id="KW-0732">Signal</keyword>
<feature type="transmembrane region" description="Helical" evidence="12">
    <location>
        <begin position="589"/>
        <end position="609"/>
    </location>
</feature>
<dbReference type="Pfam" id="PF23861">
    <property type="entry name" value="Ribophorin_II_2nd"/>
    <property type="match status" value="1"/>
</dbReference>
<reference evidence="17 18" key="2">
    <citation type="submission" date="2018-10" db="EMBL/GenBank/DDBJ databases">
        <authorList>
            <consortium name="Pathogen Informatics"/>
        </authorList>
    </citation>
    <scope>NUCLEOTIDE SEQUENCE [LARGE SCALE GENOMIC DNA]</scope>
</reference>
<feature type="signal peptide" evidence="12">
    <location>
        <begin position="1"/>
        <end position="20"/>
    </location>
</feature>
<dbReference type="InterPro" id="IPR056790">
    <property type="entry name" value="Ribophorin_II_C"/>
</dbReference>
<evidence type="ECO:0000256" key="6">
    <source>
        <dbReference type="ARBA" id="ARBA00022692"/>
    </source>
</evidence>
<comment type="subunit">
    <text evidence="11">Component of the oligosaccharyltransferase (OST) complex. OST exists in two different complex forms which contain common core subunits RPN1, RPN2, OST48, OST4, DAD1 and TMEM258, either STT3A or STT3B as catalytic subunits, and form-specific accessory subunits. STT3A complex assembly occurs through the formation of 3 subcomplexes. Subcomplex 1 contains RPN1 and TMEM258, subcomplex 2 contains the STT3A-specific subunits STT3A, DC2/OSTC, and KCP2 as well as the core subunit OST4, and subcomplex 3 contains RPN2, DAD1, and OST48. The STT3A complex can form stable complexes with the Sec61 complex or with both the Sec61 and TRAP complexes. Interacts with DDI2. Interacts with TMEM35A/NACHO.</text>
</comment>
<proteinExistence type="inferred from homology"/>
<comment type="subcellular location">
    <subcellularLocation>
        <location evidence="2 12">Endoplasmic reticulum membrane</location>
        <topology evidence="2 12">Multi-pass membrane protein</topology>
    </subcellularLocation>
</comment>
<dbReference type="PANTHER" id="PTHR12640:SF0">
    <property type="entry name" value="DOLICHYL-DIPHOSPHOOLIGOSACCHARIDE--PROTEIN GLYCOSYLTRANSFERASE SUBUNIT 2"/>
    <property type="match status" value="1"/>
</dbReference>
<name>A0A0N4VDI3_ENTVE</name>
<dbReference type="Pfam" id="PF05817">
    <property type="entry name" value="Ribophorin_II"/>
    <property type="match status" value="1"/>
</dbReference>
<evidence type="ECO:0000256" key="1">
    <source>
        <dbReference type="ARBA" id="ARBA00002791"/>
    </source>
</evidence>
<dbReference type="InterPro" id="IPR008814">
    <property type="entry name" value="Swp1"/>
</dbReference>
<keyword evidence="6 12" id="KW-0812">Transmembrane</keyword>
<dbReference type="GO" id="GO:0008250">
    <property type="term" value="C:oligosaccharyltransferase complex"/>
    <property type="evidence" value="ECO:0007669"/>
    <property type="project" value="UniProtKB-UniRule"/>
</dbReference>
<keyword evidence="10 12" id="KW-0472">Membrane</keyword>
<dbReference type="Pfam" id="PF25147">
    <property type="entry name" value="Ribophorin_II_C"/>
    <property type="match status" value="1"/>
</dbReference>
<keyword evidence="8 12" id="KW-0256">Endoplasmic reticulum</keyword>
<comment type="similarity">
    <text evidence="4 12">Belongs to the SWP1 family.</text>
</comment>
<evidence type="ECO:0000256" key="10">
    <source>
        <dbReference type="ARBA" id="ARBA00023136"/>
    </source>
</evidence>
<feature type="domain" description="Ribophorin II third" evidence="14">
    <location>
        <begin position="387"/>
        <end position="514"/>
    </location>
</feature>
<keyword evidence="18" id="KW-1185">Reference proteome</keyword>
<feature type="transmembrane region" description="Helical" evidence="12">
    <location>
        <begin position="615"/>
        <end position="633"/>
    </location>
</feature>
<evidence type="ECO:0000259" key="13">
    <source>
        <dbReference type="Pfam" id="PF05817"/>
    </source>
</evidence>
<feature type="transmembrane region" description="Helical" evidence="12">
    <location>
        <begin position="557"/>
        <end position="577"/>
    </location>
</feature>
<evidence type="ECO:0000256" key="12">
    <source>
        <dbReference type="RuleBase" id="RU366029"/>
    </source>
</evidence>
<dbReference type="STRING" id="51028.A0A0N4VDI3"/>
<dbReference type="AlphaFoldDB" id="A0A0N4VDI3"/>
<evidence type="ECO:0000313" key="19">
    <source>
        <dbReference type="WBParaSite" id="EVEC_0000866901-mRNA-1"/>
    </source>
</evidence>
<evidence type="ECO:0000256" key="4">
    <source>
        <dbReference type="ARBA" id="ARBA00009038"/>
    </source>
</evidence>
<dbReference type="GO" id="GO:0006487">
    <property type="term" value="P:protein N-linked glycosylation"/>
    <property type="evidence" value="ECO:0007669"/>
    <property type="project" value="UniProtKB-UniRule"/>
</dbReference>
<evidence type="ECO:0000259" key="15">
    <source>
        <dbReference type="Pfam" id="PF23861"/>
    </source>
</evidence>
<dbReference type="EMBL" id="UXUI01009286">
    <property type="protein sequence ID" value="VDD93402.1"/>
    <property type="molecule type" value="Genomic_DNA"/>
</dbReference>
<evidence type="ECO:0000256" key="8">
    <source>
        <dbReference type="ARBA" id="ARBA00022824"/>
    </source>
</evidence>
<reference evidence="19" key="1">
    <citation type="submission" date="2017-02" db="UniProtKB">
        <authorList>
            <consortium name="WormBaseParasite"/>
        </authorList>
    </citation>
    <scope>IDENTIFICATION</scope>
</reference>
<comment type="function">
    <text evidence="1 12">Subunit of the oligosaccharyl transferase (OST) complex that catalyzes the initial transfer of a defined glycan (Glc(3)Man(9)GlcNAc(2) in eukaryotes) from the lipid carrier dolichol-pyrophosphate to an asparagine residue within an Asn-X-Ser/Thr consensus motif in nascent polypeptide chains, the first step in protein N-glycosylation. N-glycosylation occurs cotranslationally and the complex associates with the Sec61 complex at the channel-forming translocon complex that mediates protein translocation across the endoplasmic reticulum (ER). All subunits are required for a maximal enzyme activity.</text>
</comment>
<protein>
    <recommendedName>
        <fullName evidence="5 12">Dolichyl-diphosphooligosaccharide--protein glycosyltransferase subunit 2</fullName>
    </recommendedName>
    <alternativeName>
        <fullName evidence="12">Ribophorin-2</fullName>
    </alternativeName>
</protein>
<comment type="pathway">
    <text evidence="3 12">Protein modification; protein glycosylation.</text>
</comment>
<dbReference type="OrthoDB" id="432292at2759"/>
<evidence type="ECO:0000256" key="2">
    <source>
        <dbReference type="ARBA" id="ARBA00004477"/>
    </source>
</evidence>
<accession>A0A0N4VDI3</accession>
<dbReference type="InterPro" id="IPR055373">
    <property type="entry name" value="Ribophorin_II_N"/>
</dbReference>